<dbReference type="EMBL" id="BLAD01000036">
    <property type="protein sequence ID" value="GER98404.1"/>
    <property type="molecule type" value="Genomic_DNA"/>
</dbReference>
<gene>
    <name evidence="12" type="primary">dxs1</name>
    <name evidence="10" type="synonym">dxs</name>
    <name evidence="12" type="ORF">Acor_04660</name>
</gene>
<protein>
    <recommendedName>
        <fullName evidence="10">1-deoxy-D-xylulose-5-phosphate synthase</fullName>
        <ecNumber evidence="10">2.2.1.7</ecNumber>
    </recommendedName>
    <alternativeName>
        <fullName evidence="10">1-deoxyxylulose-5-phosphate synthase</fullName>
        <shortName evidence="10">DXP synthase</shortName>
        <shortName evidence="10">DXPS</shortName>
    </alternativeName>
</protein>
<comment type="caution">
    <text evidence="12">The sequence shown here is derived from an EMBL/GenBank/DDBJ whole genome shotgun (WGS) entry which is preliminary data.</text>
</comment>
<dbReference type="SMART" id="SM00861">
    <property type="entry name" value="Transket_pyr"/>
    <property type="match status" value="1"/>
</dbReference>
<dbReference type="InterPro" id="IPR020826">
    <property type="entry name" value="Transketolase_BS"/>
</dbReference>
<keyword evidence="4 10" id="KW-0808">Transferase</keyword>
<dbReference type="Gene3D" id="3.40.50.920">
    <property type="match status" value="1"/>
</dbReference>
<feature type="binding site" evidence="10">
    <location>
        <position position="178"/>
    </location>
    <ligand>
        <name>thiamine diphosphate</name>
        <dbReference type="ChEBI" id="CHEBI:58937"/>
    </ligand>
</feature>
<dbReference type="EC" id="2.2.1.7" evidence="10"/>
<dbReference type="InterPro" id="IPR009014">
    <property type="entry name" value="Transketo_C/PFOR_II"/>
</dbReference>
<dbReference type="SUPFAM" id="SSF52922">
    <property type="entry name" value="TK C-terminal domain-like"/>
    <property type="match status" value="1"/>
</dbReference>
<keyword evidence="9 10" id="KW-0414">Isoprene biosynthesis</keyword>
<dbReference type="OrthoDB" id="9803371at2"/>
<dbReference type="Proteomes" id="UP000334990">
    <property type="component" value="Unassembled WGS sequence"/>
</dbReference>
<dbReference type="AlphaFoldDB" id="A0A5M3VNP5"/>
<dbReference type="GO" id="GO:0030976">
    <property type="term" value="F:thiamine pyrophosphate binding"/>
    <property type="evidence" value="ECO:0007669"/>
    <property type="project" value="UniProtKB-UniRule"/>
</dbReference>
<dbReference type="GO" id="GO:0000287">
    <property type="term" value="F:magnesium ion binding"/>
    <property type="evidence" value="ECO:0007669"/>
    <property type="project" value="UniProtKB-UniRule"/>
</dbReference>
<dbReference type="Gene3D" id="3.40.50.970">
    <property type="match status" value="2"/>
</dbReference>
<dbReference type="GO" id="GO:0016114">
    <property type="term" value="P:terpenoid biosynthetic process"/>
    <property type="evidence" value="ECO:0007669"/>
    <property type="project" value="UniProtKB-UniRule"/>
</dbReference>
<dbReference type="CDD" id="cd07033">
    <property type="entry name" value="TPP_PYR_DXS_TK_like"/>
    <property type="match status" value="1"/>
</dbReference>
<keyword evidence="13" id="KW-1185">Reference proteome</keyword>
<accession>A0A5M3VNP5</accession>
<evidence type="ECO:0000259" key="11">
    <source>
        <dbReference type="SMART" id="SM00861"/>
    </source>
</evidence>
<sequence length="626" mass="66627">MGLLESVSGPHDLKRLDPRDLPELAAEIRDLLVSSVAGSGAGGHLGPNLGVVELTIALHRVFDSPQDPIVFDTGHQSYVHKMLTGRAGRFGTLRQEGGLSGYPSQAESEHDLVENSHASTALSYGDGLAKAIKLRGQADRTVVAVIGDGALTGGMAWEALNNIAANKDLPLVIVVNDNGRSYSPTIGGLATHLAKLRVTQNYEQVLEFVKDRFGNVPVLYDTLHGIKKGIKDIIAPQAMFEDLGLKYVGPIDGHNEQAVETALRKAKSFGGPVIVHVLTTKGHGYTPAENHEEDCFHAPQPFDVVTGEETPKAYGWTNVFTEEMVRIGAERADVVAITAAMLHPTGLAEFADAYPDRIFDVGIAEQHALTSAAGLALGGLHPVVAVYSTFLNRAFDQLLMDVALHRLPVTVVLDRAGVTGDDGPSHNGMWDLSILQVVPGLAVAVPRDASRLRELLRECLDIGDGPSVIRYPKGAVVREFEPVAALGGMDVLRAAPAEKDVLMVSVGPMAEVCLEAASLLAAQGIGATVVDPRWVKPLDPELVGAAAAYKLVVVVEDNGRVGASGDAVARALRDADVDVPVRTYGIPQRFLDQAKRQKLLTEFGLTGQDLARQITEGIAKRSPALT</sequence>
<evidence type="ECO:0000256" key="2">
    <source>
        <dbReference type="ARBA" id="ARBA00011081"/>
    </source>
</evidence>
<evidence type="ECO:0000256" key="6">
    <source>
        <dbReference type="ARBA" id="ARBA00022842"/>
    </source>
</evidence>
<dbReference type="HAMAP" id="MF_00315">
    <property type="entry name" value="DXP_synth"/>
    <property type="match status" value="1"/>
</dbReference>
<evidence type="ECO:0000256" key="7">
    <source>
        <dbReference type="ARBA" id="ARBA00022977"/>
    </source>
</evidence>
<organism evidence="12 13">
    <name type="scientific">Acrocarpospora corrugata</name>
    <dbReference type="NCBI Taxonomy" id="35763"/>
    <lineage>
        <taxon>Bacteria</taxon>
        <taxon>Bacillati</taxon>
        <taxon>Actinomycetota</taxon>
        <taxon>Actinomycetes</taxon>
        <taxon>Streptosporangiales</taxon>
        <taxon>Streptosporangiaceae</taxon>
        <taxon>Acrocarpospora</taxon>
    </lineage>
</organism>
<dbReference type="InterPro" id="IPR033248">
    <property type="entry name" value="Transketolase_C"/>
</dbReference>
<dbReference type="NCBIfam" id="NF003933">
    <property type="entry name" value="PRK05444.2-2"/>
    <property type="match status" value="1"/>
</dbReference>
<dbReference type="PROSITE" id="PS00802">
    <property type="entry name" value="TRANSKETOLASE_2"/>
    <property type="match status" value="1"/>
</dbReference>
<comment type="subunit">
    <text evidence="3 10">Homodimer.</text>
</comment>
<evidence type="ECO:0000256" key="5">
    <source>
        <dbReference type="ARBA" id="ARBA00022723"/>
    </source>
</evidence>
<dbReference type="PANTHER" id="PTHR43322">
    <property type="entry name" value="1-D-DEOXYXYLULOSE 5-PHOSPHATE SYNTHASE-RELATED"/>
    <property type="match status" value="1"/>
</dbReference>
<comment type="pathway">
    <text evidence="1 10">Metabolic intermediate biosynthesis; 1-deoxy-D-xylulose 5-phosphate biosynthesis; 1-deoxy-D-xylulose 5-phosphate from D-glyceraldehyde 3-phosphate and pyruvate: step 1/1.</text>
</comment>
<evidence type="ECO:0000256" key="8">
    <source>
        <dbReference type="ARBA" id="ARBA00023052"/>
    </source>
</evidence>
<feature type="binding site" evidence="10">
    <location>
        <position position="365"/>
    </location>
    <ligand>
        <name>thiamine diphosphate</name>
        <dbReference type="ChEBI" id="CHEBI:58937"/>
    </ligand>
</feature>
<evidence type="ECO:0000256" key="3">
    <source>
        <dbReference type="ARBA" id="ARBA00011738"/>
    </source>
</evidence>
<dbReference type="InterPro" id="IPR005477">
    <property type="entry name" value="Dxylulose-5-P_synthase"/>
</dbReference>
<name>A0A5M3VNP5_9ACTN</name>
<comment type="cofactor">
    <cofactor evidence="10">
        <name>thiamine diphosphate</name>
        <dbReference type="ChEBI" id="CHEBI:58937"/>
    </cofactor>
    <text evidence="10">Binds 1 thiamine pyrophosphate per subunit.</text>
</comment>
<keyword evidence="6 10" id="KW-0460">Magnesium</keyword>
<proteinExistence type="inferred from homology"/>
<evidence type="ECO:0000256" key="9">
    <source>
        <dbReference type="ARBA" id="ARBA00023229"/>
    </source>
</evidence>
<dbReference type="Pfam" id="PF02780">
    <property type="entry name" value="Transketolase_C"/>
    <property type="match status" value="1"/>
</dbReference>
<dbReference type="GO" id="GO:0009228">
    <property type="term" value="P:thiamine biosynthetic process"/>
    <property type="evidence" value="ECO:0007669"/>
    <property type="project" value="UniProtKB-UniRule"/>
</dbReference>
<feature type="binding site" evidence="10">
    <location>
        <begin position="116"/>
        <end position="118"/>
    </location>
    <ligand>
        <name>thiamine diphosphate</name>
        <dbReference type="ChEBI" id="CHEBI:58937"/>
    </ligand>
</feature>
<feature type="domain" description="Transketolase-like pyrimidine-binding" evidence="11">
    <location>
        <begin position="314"/>
        <end position="479"/>
    </location>
</feature>
<evidence type="ECO:0000256" key="10">
    <source>
        <dbReference type="HAMAP-Rule" id="MF_00315"/>
    </source>
</evidence>
<dbReference type="InterPro" id="IPR005475">
    <property type="entry name" value="Transketolase-like_Pyr-bd"/>
</dbReference>
<evidence type="ECO:0000256" key="1">
    <source>
        <dbReference type="ARBA" id="ARBA00004980"/>
    </source>
</evidence>
<feature type="binding site" evidence="10">
    <location>
        <position position="148"/>
    </location>
    <ligand>
        <name>Mg(2+)</name>
        <dbReference type="ChEBI" id="CHEBI:18420"/>
    </ligand>
</feature>
<dbReference type="UniPathway" id="UPA00064">
    <property type="reaction ID" value="UER00091"/>
</dbReference>
<evidence type="ECO:0000313" key="13">
    <source>
        <dbReference type="Proteomes" id="UP000334990"/>
    </source>
</evidence>
<dbReference type="GO" id="GO:0005829">
    <property type="term" value="C:cytosol"/>
    <property type="evidence" value="ECO:0007669"/>
    <property type="project" value="TreeGrafter"/>
</dbReference>
<keyword evidence="7 10" id="KW-0784">Thiamine biosynthesis</keyword>
<comment type="catalytic activity">
    <reaction evidence="10">
        <text>D-glyceraldehyde 3-phosphate + pyruvate + H(+) = 1-deoxy-D-xylulose 5-phosphate + CO2</text>
        <dbReference type="Rhea" id="RHEA:12605"/>
        <dbReference type="ChEBI" id="CHEBI:15361"/>
        <dbReference type="ChEBI" id="CHEBI:15378"/>
        <dbReference type="ChEBI" id="CHEBI:16526"/>
        <dbReference type="ChEBI" id="CHEBI:57792"/>
        <dbReference type="ChEBI" id="CHEBI:59776"/>
        <dbReference type="EC" id="2.2.1.7"/>
    </reaction>
</comment>
<dbReference type="GO" id="GO:0019288">
    <property type="term" value="P:isopentenyl diphosphate biosynthetic process, methylerythritol 4-phosphate pathway"/>
    <property type="evidence" value="ECO:0007669"/>
    <property type="project" value="TreeGrafter"/>
</dbReference>
<dbReference type="Pfam" id="PF13292">
    <property type="entry name" value="DXP_synthase_N"/>
    <property type="match status" value="1"/>
</dbReference>
<feature type="binding site" evidence="10">
    <location>
        <position position="285"/>
    </location>
    <ligand>
        <name>thiamine diphosphate</name>
        <dbReference type="ChEBI" id="CHEBI:58937"/>
    </ligand>
</feature>
<dbReference type="FunFam" id="3.40.50.970:FF:000005">
    <property type="entry name" value="1-deoxy-D-xylulose-5-phosphate synthase"/>
    <property type="match status" value="1"/>
</dbReference>
<evidence type="ECO:0000313" key="12">
    <source>
        <dbReference type="EMBL" id="GER98404.1"/>
    </source>
</evidence>
<dbReference type="PANTHER" id="PTHR43322:SF5">
    <property type="entry name" value="1-DEOXY-D-XYLULOSE-5-PHOSPHATE SYNTHASE, CHLOROPLASTIC"/>
    <property type="match status" value="1"/>
</dbReference>
<dbReference type="GO" id="GO:0008661">
    <property type="term" value="F:1-deoxy-D-xylulose-5-phosphate synthase activity"/>
    <property type="evidence" value="ECO:0007669"/>
    <property type="project" value="UniProtKB-UniRule"/>
</dbReference>
<evidence type="ECO:0000256" key="4">
    <source>
        <dbReference type="ARBA" id="ARBA00022679"/>
    </source>
</evidence>
<dbReference type="CDD" id="cd02007">
    <property type="entry name" value="TPP_DXS"/>
    <property type="match status" value="1"/>
</dbReference>
<keyword evidence="5 10" id="KW-0479">Metal-binding</keyword>
<dbReference type="InterPro" id="IPR029061">
    <property type="entry name" value="THDP-binding"/>
</dbReference>
<feature type="binding site" evidence="10">
    <location>
        <position position="178"/>
    </location>
    <ligand>
        <name>Mg(2+)</name>
        <dbReference type="ChEBI" id="CHEBI:18420"/>
    </ligand>
</feature>
<comment type="function">
    <text evidence="10">Catalyzes the acyloin condensation reaction between C atoms 2 and 3 of pyruvate and glyceraldehyde 3-phosphate to yield 1-deoxy-D-xylulose-5-phosphate (DXP).</text>
</comment>
<feature type="binding site" evidence="10">
    <location>
        <position position="75"/>
    </location>
    <ligand>
        <name>thiamine diphosphate</name>
        <dbReference type="ChEBI" id="CHEBI:58937"/>
    </ligand>
</feature>
<dbReference type="Pfam" id="PF02779">
    <property type="entry name" value="Transket_pyr"/>
    <property type="match status" value="1"/>
</dbReference>
<feature type="binding site" evidence="10">
    <location>
        <begin position="149"/>
        <end position="150"/>
    </location>
    <ligand>
        <name>thiamine diphosphate</name>
        <dbReference type="ChEBI" id="CHEBI:58937"/>
    </ligand>
</feature>
<dbReference type="RefSeq" id="WP_155334842.1">
    <property type="nucleotide sequence ID" value="NZ_BAAABN010000078.1"/>
</dbReference>
<keyword evidence="8 10" id="KW-0786">Thiamine pyrophosphate</keyword>
<comment type="cofactor">
    <cofactor evidence="10">
        <name>Mg(2+)</name>
        <dbReference type="ChEBI" id="CHEBI:18420"/>
    </cofactor>
    <text evidence="10">Binds 1 Mg(2+) ion per subunit.</text>
</comment>
<dbReference type="SUPFAM" id="SSF52518">
    <property type="entry name" value="Thiamin diphosphate-binding fold (THDP-binding)"/>
    <property type="match status" value="2"/>
</dbReference>
<comment type="similarity">
    <text evidence="2 10">Belongs to the transketolase family. DXPS subfamily.</text>
</comment>
<reference evidence="12 13" key="1">
    <citation type="submission" date="2019-10" db="EMBL/GenBank/DDBJ databases">
        <title>Whole genome shotgun sequence of Acrocarpospora corrugata NBRC 13972.</title>
        <authorList>
            <person name="Ichikawa N."/>
            <person name="Kimura A."/>
            <person name="Kitahashi Y."/>
            <person name="Komaki H."/>
            <person name="Oguchi A."/>
        </authorList>
    </citation>
    <scope>NUCLEOTIDE SEQUENCE [LARGE SCALE GENOMIC DNA]</scope>
    <source>
        <strain evidence="12 13">NBRC 13972</strain>
    </source>
</reference>
<dbReference type="NCBIfam" id="TIGR00204">
    <property type="entry name" value="dxs"/>
    <property type="match status" value="1"/>
</dbReference>